<proteinExistence type="predicted"/>
<dbReference type="InterPro" id="IPR036047">
    <property type="entry name" value="F-box-like_dom_sf"/>
</dbReference>
<evidence type="ECO:0000259" key="1">
    <source>
        <dbReference type="PROSITE" id="PS50181"/>
    </source>
</evidence>
<protein>
    <recommendedName>
        <fullName evidence="1">F-box domain-containing protein</fullName>
    </recommendedName>
</protein>
<dbReference type="Pfam" id="PF12937">
    <property type="entry name" value="F-box-like"/>
    <property type="match status" value="1"/>
</dbReference>
<dbReference type="Gene3D" id="1.20.1280.50">
    <property type="match status" value="1"/>
</dbReference>
<dbReference type="SUPFAM" id="SSF81383">
    <property type="entry name" value="F-box domain"/>
    <property type="match status" value="1"/>
</dbReference>
<dbReference type="SMART" id="SM00256">
    <property type="entry name" value="FBOX"/>
    <property type="match status" value="1"/>
</dbReference>
<keyword evidence="3" id="KW-1185">Reference proteome</keyword>
<accession>A0A166FL45</accession>
<organism evidence="2 3">
    <name type="scientific">Athelia psychrophila</name>
    <dbReference type="NCBI Taxonomy" id="1759441"/>
    <lineage>
        <taxon>Eukaryota</taxon>
        <taxon>Fungi</taxon>
        <taxon>Dikarya</taxon>
        <taxon>Basidiomycota</taxon>
        <taxon>Agaricomycotina</taxon>
        <taxon>Agaricomycetes</taxon>
        <taxon>Agaricomycetidae</taxon>
        <taxon>Atheliales</taxon>
        <taxon>Atheliaceae</taxon>
        <taxon>Athelia</taxon>
    </lineage>
</organism>
<feature type="domain" description="F-box" evidence="1">
    <location>
        <begin position="3"/>
        <end position="49"/>
    </location>
</feature>
<dbReference type="AlphaFoldDB" id="A0A166FL45"/>
<gene>
    <name evidence="2" type="ORF">FIBSPDRAFT_39598</name>
</gene>
<name>A0A166FL45_9AGAM</name>
<dbReference type="OrthoDB" id="3145038at2759"/>
<reference evidence="2 3" key="1">
    <citation type="journal article" date="2016" name="Mol. Biol. Evol.">
        <title>Comparative Genomics of Early-Diverging Mushroom-Forming Fungi Provides Insights into the Origins of Lignocellulose Decay Capabilities.</title>
        <authorList>
            <person name="Nagy L.G."/>
            <person name="Riley R."/>
            <person name="Tritt A."/>
            <person name="Adam C."/>
            <person name="Daum C."/>
            <person name="Floudas D."/>
            <person name="Sun H."/>
            <person name="Yadav J.S."/>
            <person name="Pangilinan J."/>
            <person name="Larsson K.H."/>
            <person name="Matsuura K."/>
            <person name="Barry K."/>
            <person name="Labutti K."/>
            <person name="Kuo R."/>
            <person name="Ohm R.A."/>
            <person name="Bhattacharya S.S."/>
            <person name="Shirouzu T."/>
            <person name="Yoshinaga Y."/>
            <person name="Martin F.M."/>
            <person name="Grigoriev I.V."/>
            <person name="Hibbett D.S."/>
        </authorList>
    </citation>
    <scope>NUCLEOTIDE SEQUENCE [LARGE SCALE GENOMIC DNA]</scope>
    <source>
        <strain evidence="2 3">CBS 109695</strain>
    </source>
</reference>
<dbReference type="InterPro" id="IPR001810">
    <property type="entry name" value="F-box_dom"/>
</dbReference>
<dbReference type="EMBL" id="KV417588">
    <property type="protein sequence ID" value="KZP16922.1"/>
    <property type="molecule type" value="Genomic_DNA"/>
</dbReference>
<evidence type="ECO:0000313" key="3">
    <source>
        <dbReference type="Proteomes" id="UP000076532"/>
    </source>
</evidence>
<dbReference type="Proteomes" id="UP000076532">
    <property type="component" value="Unassembled WGS sequence"/>
</dbReference>
<dbReference type="PROSITE" id="PS50181">
    <property type="entry name" value="FBOX"/>
    <property type="match status" value="1"/>
</dbReference>
<sequence length="498" mass="55703">MSGSCFLELPVDLLIDILCILDPTDIINVRRTCNILAELGRKRSVWINAYRRVSEPNGLLASTYPFEDMTIADLEFSSTASSRFLNRIRRNSVDSSDYLSYVSEKILAHPSPDEAFINHALVPGGRYLLTRSTNERVHLWDLGVHPLSPVNQTPLASLRVPSGGEYDMRLIQWTTDRRGIRLFLRVPIGQESLRFECYEIYPRSPNPSFRLVTTLTVQSPEWATPFWPAENYIIFQQANVLTLWDMDTDRWAKVDAGGSAKQLDFCSGNIVILHDNGMTISKIPPLHPRLPGEFEAPTDPSAAANSPVIHVPLRASLPHLPVLSTAAVSFHWRPYAASEDLHYFIDLFVEGGGGPQVDQEGLRGGCEVQHYRYQPTSSLAPESPPSPEGSDAGPSYVPVCLAHTPLPGTTWRDLGMAKSVWITNEDVIYFWQDRRDVKVGTTRVIGDEQADCVLKTVLLHEFDTEYEACPFLGRMCVRSEVANREIAILDFLGGPPLE</sequence>
<evidence type="ECO:0000313" key="2">
    <source>
        <dbReference type="EMBL" id="KZP16922.1"/>
    </source>
</evidence>